<dbReference type="AlphaFoldDB" id="A0AA85FML5"/>
<dbReference type="Gene3D" id="2.40.160.110">
    <property type="match status" value="1"/>
</dbReference>
<keyword evidence="1" id="KW-1133">Transmembrane helix</keyword>
<evidence type="ECO:0008006" key="5">
    <source>
        <dbReference type="Google" id="ProtNLM"/>
    </source>
</evidence>
<keyword evidence="1" id="KW-0472">Membrane</keyword>
<keyword evidence="2" id="KW-0732">Signal</keyword>
<feature type="signal peptide" evidence="2">
    <location>
        <begin position="1"/>
        <end position="27"/>
    </location>
</feature>
<name>A0AA85FML5_9TREM</name>
<organism evidence="3 4">
    <name type="scientific">Schistosoma rodhaini</name>
    <dbReference type="NCBI Taxonomy" id="6188"/>
    <lineage>
        <taxon>Eukaryota</taxon>
        <taxon>Metazoa</taxon>
        <taxon>Spiralia</taxon>
        <taxon>Lophotrochozoa</taxon>
        <taxon>Platyhelminthes</taxon>
        <taxon>Trematoda</taxon>
        <taxon>Digenea</taxon>
        <taxon>Strigeidida</taxon>
        <taxon>Schistosomatoidea</taxon>
        <taxon>Schistosomatidae</taxon>
        <taxon>Schistosoma</taxon>
    </lineage>
</organism>
<evidence type="ECO:0000256" key="1">
    <source>
        <dbReference type="SAM" id="Phobius"/>
    </source>
</evidence>
<sequence length="575" mass="65581">MNIGIPMAWNRVFVLAVLLCCVCLTVSSNGKVSVINLPHVSGEWYWKLRFFYPASKSMDGNVGELLNYTFIPKTTSSNVYTNETIKSDNQLISINLVMSTEGSKLKKCSLLLTVEQDEEYFAWTNMTLIYEFAEPLSTLSPSELPISEATISTSSDQKFLTRTDEVYICDTEIPIKFGQNIEILFSSMTFQAFKAEETIRPDRLQEVCPRDFKSNIPIAALTGVSLLVVVILIISIFGINAYLAHLKSTLQYQQELQNNQRNTIKDSNSLNSINVTECIELKDANSKFINQQNGIRNSSSRNSNLPPLNRITVISQDDFHQLCALLEFRGYFLITYTNNSSKETICYRIPIDLTEKYSTKENEISSILEKSYFFMNFNNNTHSNNLLDINKSKLSYIEPDNLIIITTNSSCCNNFLRCFTLPFNFSRNENSLIKNWIIDFYWNRTPEMYEFGEEGWSSVGSPVGALSGVYDLVDVKLKYHFDEKFGLDFLMNENGNKEFIVHSLAEKRLQARVGDYYECVSQTQFVFDTENNTIVNSNDNYIISNGDKWNIIMSLQSVRSQAFADVNVPEFTGAI</sequence>
<dbReference type="Proteomes" id="UP000050792">
    <property type="component" value="Unassembled WGS sequence"/>
</dbReference>
<evidence type="ECO:0000313" key="3">
    <source>
        <dbReference type="Proteomes" id="UP000050792"/>
    </source>
</evidence>
<evidence type="ECO:0000313" key="4">
    <source>
        <dbReference type="WBParaSite" id="SRDH1_57350.1"/>
    </source>
</evidence>
<protein>
    <recommendedName>
        <fullName evidence="5">Cadherin domain-containing protein</fullName>
    </recommendedName>
</protein>
<keyword evidence="1" id="KW-0812">Transmembrane</keyword>
<feature type="transmembrane region" description="Helical" evidence="1">
    <location>
        <begin position="218"/>
        <end position="243"/>
    </location>
</feature>
<dbReference type="WBParaSite" id="SRDH1_57350.1">
    <property type="protein sequence ID" value="SRDH1_57350.1"/>
    <property type="gene ID" value="SRDH1_57350"/>
</dbReference>
<reference evidence="3" key="1">
    <citation type="submission" date="2022-06" db="EMBL/GenBank/DDBJ databases">
        <authorList>
            <person name="Berger JAMES D."/>
            <person name="Berger JAMES D."/>
        </authorList>
    </citation>
    <scope>NUCLEOTIDE SEQUENCE [LARGE SCALE GENOMIC DNA]</scope>
</reference>
<reference evidence="4" key="2">
    <citation type="submission" date="2023-11" db="UniProtKB">
        <authorList>
            <consortium name="WormBaseParasite"/>
        </authorList>
    </citation>
    <scope>IDENTIFICATION</scope>
</reference>
<evidence type="ECO:0000256" key="2">
    <source>
        <dbReference type="SAM" id="SignalP"/>
    </source>
</evidence>
<accession>A0AA85FML5</accession>
<feature type="chain" id="PRO_5041698225" description="Cadherin domain-containing protein" evidence="2">
    <location>
        <begin position="28"/>
        <end position="575"/>
    </location>
</feature>
<keyword evidence="3" id="KW-1185">Reference proteome</keyword>
<proteinExistence type="predicted"/>